<gene>
    <name evidence="2" type="ORF">RN606_09585</name>
    <name evidence="3" type="ORF">RN607_09585</name>
</gene>
<feature type="transmembrane region" description="Helical" evidence="1">
    <location>
        <begin position="114"/>
        <end position="138"/>
    </location>
</feature>
<feature type="transmembrane region" description="Helical" evidence="1">
    <location>
        <begin position="12"/>
        <end position="35"/>
    </location>
</feature>
<evidence type="ECO:0000313" key="4">
    <source>
        <dbReference type="Proteomes" id="UP001304125"/>
    </source>
</evidence>
<protein>
    <submittedName>
        <fullName evidence="2">DUF1761 domain-containing protein</fullName>
    </submittedName>
</protein>
<feature type="transmembrane region" description="Helical" evidence="1">
    <location>
        <begin position="84"/>
        <end position="102"/>
    </location>
</feature>
<keyword evidence="1" id="KW-1133">Transmembrane helix</keyword>
<dbReference type="InterPro" id="IPR013879">
    <property type="entry name" value="DUF1761"/>
</dbReference>
<dbReference type="Proteomes" id="UP001304125">
    <property type="component" value="Chromosome"/>
</dbReference>
<feature type="transmembrane region" description="Helical" evidence="1">
    <location>
        <begin position="56"/>
        <end position="78"/>
    </location>
</feature>
<evidence type="ECO:0000313" key="3">
    <source>
        <dbReference type="EMBL" id="WNM26450.1"/>
    </source>
</evidence>
<dbReference type="Proteomes" id="UP001303408">
    <property type="component" value="Chromosome"/>
</dbReference>
<dbReference type="EMBL" id="CP134879">
    <property type="protein sequence ID" value="WNM23612.1"/>
    <property type="molecule type" value="Genomic_DNA"/>
</dbReference>
<keyword evidence="1" id="KW-0472">Membrane</keyword>
<keyword evidence="4" id="KW-1185">Reference proteome</keyword>
<proteinExistence type="predicted"/>
<keyword evidence="1" id="KW-0812">Transmembrane</keyword>
<organism evidence="2 4">
    <name type="scientific">Demequina capsici</name>
    <dbReference type="NCBI Taxonomy" id="3075620"/>
    <lineage>
        <taxon>Bacteria</taxon>
        <taxon>Bacillati</taxon>
        <taxon>Actinomycetota</taxon>
        <taxon>Actinomycetes</taxon>
        <taxon>Micrococcales</taxon>
        <taxon>Demequinaceae</taxon>
        <taxon>Demequina</taxon>
    </lineage>
</organism>
<accession>A0AA96F6B0</accession>
<name>A0AA96F6B0_9MICO</name>
<accession>A0AA96FDL3</accession>
<dbReference type="EMBL" id="CP134880">
    <property type="protein sequence ID" value="WNM26450.1"/>
    <property type="molecule type" value="Genomic_DNA"/>
</dbReference>
<dbReference type="KEGG" id="dcp:RN607_09585"/>
<reference evidence="2 4" key="1">
    <citation type="submission" date="2023-09" db="EMBL/GenBank/DDBJ databases">
        <title>Demequina sp. a novel bacteria isolated from Capsicum annuum.</title>
        <authorList>
            <person name="Humaira Z."/>
            <person name="Lee J."/>
            <person name="Cho D."/>
        </authorList>
    </citation>
    <scope>NUCLEOTIDE SEQUENCE [LARGE SCALE GENOMIC DNA]</scope>
    <source>
        <strain evidence="2 4">OYTSA14</strain>
        <strain evidence="3">PMTSA13</strain>
    </source>
</reference>
<evidence type="ECO:0000256" key="1">
    <source>
        <dbReference type="SAM" id="Phobius"/>
    </source>
</evidence>
<sequence length="139" mass="14712">MEWLSFAGVSWLGVVVAFVVSFVFGWLWYSPLLFFPVWSRLGRLDEDKLKNANMGAVFGQMIVGNVIGVIGLAFLMAAIGASGVLSGLVLGLIVGLAFRAGAHMVHNGFAQRAGGITLIDSAHDTIALMIAGLVLGLFM</sequence>
<dbReference type="AlphaFoldDB" id="A0AA96F6B0"/>
<dbReference type="RefSeq" id="WP_313496653.1">
    <property type="nucleotide sequence ID" value="NZ_CP134879.1"/>
</dbReference>
<dbReference type="Pfam" id="PF08570">
    <property type="entry name" value="DUF1761"/>
    <property type="match status" value="1"/>
</dbReference>
<evidence type="ECO:0000313" key="2">
    <source>
        <dbReference type="EMBL" id="WNM23612.1"/>
    </source>
</evidence>